<reference evidence="1" key="1">
    <citation type="journal article" date="2020" name="Stud. Mycol.">
        <title>101 Dothideomycetes genomes: a test case for predicting lifestyles and emergence of pathogens.</title>
        <authorList>
            <person name="Haridas S."/>
            <person name="Albert R."/>
            <person name="Binder M."/>
            <person name="Bloem J."/>
            <person name="Labutti K."/>
            <person name="Salamov A."/>
            <person name="Andreopoulos B."/>
            <person name="Baker S."/>
            <person name="Barry K."/>
            <person name="Bills G."/>
            <person name="Bluhm B."/>
            <person name="Cannon C."/>
            <person name="Castanera R."/>
            <person name="Culley D."/>
            <person name="Daum C."/>
            <person name="Ezra D."/>
            <person name="Gonzalez J."/>
            <person name="Henrissat B."/>
            <person name="Kuo A."/>
            <person name="Liang C."/>
            <person name="Lipzen A."/>
            <person name="Lutzoni F."/>
            <person name="Magnuson J."/>
            <person name="Mondo S."/>
            <person name="Nolan M."/>
            <person name="Ohm R."/>
            <person name="Pangilinan J."/>
            <person name="Park H.-J."/>
            <person name="Ramirez L."/>
            <person name="Alfaro M."/>
            <person name="Sun H."/>
            <person name="Tritt A."/>
            <person name="Yoshinaga Y."/>
            <person name="Zwiers L.-H."/>
            <person name="Turgeon B."/>
            <person name="Goodwin S."/>
            <person name="Spatafora J."/>
            <person name="Crous P."/>
            <person name="Grigoriev I."/>
        </authorList>
    </citation>
    <scope>NUCLEOTIDE SEQUENCE</scope>
    <source>
        <strain evidence="1">ATCC 200398</strain>
    </source>
</reference>
<evidence type="ECO:0000313" key="2">
    <source>
        <dbReference type="Proteomes" id="UP000799755"/>
    </source>
</evidence>
<gene>
    <name evidence="1" type="ORF">BDR25DRAFT_353081</name>
</gene>
<organism evidence="1 2">
    <name type="scientific">Lindgomyces ingoldianus</name>
    <dbReference type="NCBI Taxonomy" id="673940"/>
    <lineage>
        <taxon>Eukaryota</taxon>
        <taxon>Fungi</taxon>
        <taxon>Dikarya</taxon>
        <taxon>Ascomycota</taxon>
        <taxon>Pezizomycotina</taxon>
        <taxon>Dothideomycetes</taxon>
        <taxon>Pleosporomycetidae</taxon>
        <taxon>Pleosporales</taxon>
        <taxon>Lindgomycetaceae</taxon>
        <taxon>Lindgomyces</taxon>
    </lineage>
</organism>
<dbReference type="Proteomes" id="UP000799755">
    <property type="component" value="Unassembled WGS sequence"/>
</dbReference>
<proteinExistence type="predicted"/>
<comment type="caution">
    <text evidence="1">The sequence shown here is derived from an EMBL/GenBank/DDBJ whole genome shotgun (WGS) entry which is preliminary data.</text>
</comment>
<accession>A0ACB6R132</accession>
<protein>
    <submittedName>
        <fullName evidence="1">Uncharacterized protein</fullName>
    </submittedName>
</protein>
<evidence type="ECO:0000313" key="1">
    <source>
        <dbReference type="EMBL" id="KAF2472757.1"/>
    </source>
</evidence>
<dbReference type="EMBL" id="MU003501">
    <property type="protein sequence ID" value="KAF2472757.1"/>
    <property type="molecule type" value="Genomic_DNA"/>
</dbReference>
<keyword evidence="2" id="KW-1185">Reference proteome</keyword>
<sequence>MPRQPRIQVRSLRAAMFLRTGALITPDLHTFVSSFGSLNTSKPKPRDNTLSLGNYTLNYRYNTFFQTHRRRCLTSEIGERQKTLAWFPSPCYCLHPIHLRDNWKPIPLLAAGVLGKHCSDLICIIQVLLMVYYVKSASKMKPRLSGCRIDLLSLLLNHPPASLENNKTLILSTGSLEDLCCKLICCSWCKNDICSFCYGRIIGGITLFAYSYASLKFISVLSRLIYHSRFAVIFPMALVVSETGRIPPFFEAGYTPS</sequence>
<name>A0ACB6R132_9PLEO</name>